<feature type="modified residue" description="2-(S-cysteinyl)pyruvic acid O-phosphothioketal" evidence="13">
    <location>
        <position position="116"/>
    </location>
</feature>
<dbReference type="InterPro" id="IPR013792">
    <property type="entry name" value="RNA3'P_cycl/enolpyr_Trfase_a/b"/>
</dbReference>
<comment type="function">
    <text evidence="13">Cell wall formation. Adds enolpyruvyl to UDP-N-acetylglucosamine.</text>
</comment>
<evidence type="ECO:0000313" key="15">
    <source>
        <dbReference type="EMBL" id="MUG31319.1"/>
    </source>
</evidence>
<organism evidence="15 16">
    <name type="scientific">Psychrobacter sanguinis</name>
    <dbReference type="NCBI Taxonomy" id="861445"/>
    <lineage>
        <taxon>Bacteria</taxon>
        <taxon>Pseudomonadati</taxon>
        <taxon>Pseudomonadota</taxon>
        <taxon>Gammaproteobacteria</taxon>
        <taxon>Moraxellales</taxon>
        <taxon>Moraxellaceae</taxon>
        <taxon>Psychrobacter</taxon>
    </lineage>
</organism>
<evidence type="ECO:0000256" key="13">
    <source>
        <dbReference type="HAMAP-Rule" id="MF_00111"/>
    </source>
</evidence>
<evidence type="ECO:0000256" key="12">
    <source>
        <dbReference type="ARBA" id="ARBA00047527"/>
    </source>
</evidence>
<dbReference type="Pfam" id="PF00275">
    <property type="entry name" value="EPSP_synthase"/>
    <property type="match status" value="1"/>
</dbReference>
<dbReference type="SUPFAM" id="SSF55205">
    <property type="entry name" value="EPT/RTPC-like"/>
    <property type="match status" value="1"/>
</dbReference>
<dbReference type="NCBIfam" id="NF006873">
    <property type="entry name" value="PRK09369.1"/>
    <property type="match status" value="1"/>
</dbReference>
<dbReference type="RefSeq" id="WP_155586576.1">
    <property type="nucleotide sequence ID" value="NZ_WFKQ01000001.1"/>
</dbReference>
<evidence type="ECO:0000256" key="10">
    <source>
        <dbReference type="ARBA" id="ARBA00023317"/>
    </source>
</evidence>
<evidence type="ECO:0000256" key="8">
    <source>
        <dbReference type="ARBA" id="ARBA00023306"/>
    </source>
</evidence>
<comment type="subcellular location">
    <subcellularLocation>
        <location evidence="1 13">Cytoplasm</location>
    </subcellularLocation>
</comment>
<gene>
    <name evidence="13 15" type="primary">murA</name>
    <name evidence="15" type="ORF">GB996_00740</name>
</gene>
<evidence type="ECO:0000256" key="11">
    <source>
        <dbReference type="ARBA" id="ARBA00038367"/>
    </source>
</evidence>
<comment type="caution">
    <text evidence="15">The sequence shown here is derived from an EMBL/GenBank/DDBJ whole genome shotgun (WGS) entry which is preliminary data.</text>
</comment>
<dbReference type="PANTHER" id="PTHR43783">
    <property type="entry name" value="UDP-N-ACETYLGLUCOSAMINE 1-CARBOXYVINYLTRANSFERASE"/>
    <property type="match status" value="1"/>
</dbReference>
<dbReference type="FunFam" id="3.65.10.10:FF:000001">
    <property type="entry name" value="UDP-N-acetylglucosamine 1-carboxyvinyltransferase"/>
    <property type="match status" value="1"/>
</dbReference>
<name>A0A844LWS6_9GAMM</name>
<evidence type="ECO:0000256" key="9">
    <source>
        <dbReference type="ARBA" id="ARBA00023316"/>
    </source>
</evidence>
<reference evidence="15 16" key="1">
    <citation type="journal article" date="2019" name="PLoS ONE">
        <title>Pup mortality in New Zealand sea lions (Phocarctos hookeri) at Enderby Island, Auckland Islands, 2013-18.</title>
        <authorList>
            <person name="Michael S.A."/>
            <person name="Hayman D.T.S."/>
            <person name="Gray R."/>
            <person name="Zhang J."/>
            <person name="Rogers L."/>
            <person name="Roe W.D."/>
        </authorList>
    </citation>
    <scope>NUCLEOTIDE SEQUENCE [LARGE SCALE GENOMIC DNA]</scope>
    <source>
        <strain evidence="15 16">SM868</strain>
    </source>
</reference>
<dbReference type="InterPro" id="IPR001986">
    <property type="entry name" value="Enolpyruvate_Tfrase_dom"/>
</dbReference>
<dbReference type="HAMAP" id="MF_00111">
    <property type="entry name" value="MurA"/>
    <property type="match status" value="1"/>
</dbReference>
<feature type="binding site" evidence="13">
    <location>
        <begin position="121"/>
        <end position="125"/>
    </location>
    <ligand>
        <name>UDP-N-acetyl-alpha-D-glucosamine</name>
        <dbReference type="ChEBI" id="CHEBI:57705"/>
    </ligand>
</feature>
<dbReference type="InterPro" id="IPR036968">
    <property type="entry name" value="Enolpyruvate_Tfrase_sf"/>
</dbReference>
<evidence type="ECO:0000256" key="3">
    <source>
        <dbReference type="ARBA" id="ARBA00022490"/>
    </source>
</evidence>
<evidence type="ECO:0000256" key="5">
    <source>
        <dbReference type="ARBA" id="ARBA00022679"/>
    </source>
</evidence>
<dbReference type="GO" id="GO:0051301">
    <property type="term" value="P:cell division"/>
    <property type="evidence" value="ECO:0007669"/>
    <property type="project" value="UniProtKB-KW"/>
</dbReference>
<keyword evidence="5 13" id="KW-0808">Transferase</keyword>
<feature type="binding site" evidence="13">
    <location>
        <position position="92"/>
    </location>
    <ligand>
        <name>UDP-N-acetyl-alpha-D-glucosamine</name>
        <dbReference type="ChEBI" id="CHEBI:57705"/>
    </ligand>
</feature>
<feature type="domain" description="Enolpyruvate transferase" evidence="14">
    <location>
        <begin position="7"/>
        <end position="408"/>
    </location>
</feature>
<dbReference type="EC" id="2.5.1.7" evidence="13"/>
<dbReference type="PANTHER" id="PTHR43783:SF1">
    <property type="entry name" value="UDP-N-ACETYLGLUCOSAMINE 1-CARBOXYVINYLTRANSFERASE"/>
    <property type="match status" value="1"/>
</dbReference>
<comment type="similarity">
    <text evidence="11 13">Belongs to the EPSP synthase family. MurA subfamily.</text>
</comment>
<keyword evidence="8 13" id="KW-0131">Cell cycle</keyword>
<dbReference type="GO" id="GO:0008760">
    <property type="term" value="F:UDP-N-acetylglucosamine 1-carboxyvinyltransferase activity"/>
    <property type="evidence" value="ECO:0007669"/>
    <property type="project" value="UniProtKB-UniRule"/>
</dbReference>
<keyword evidence="10 13" id="KW-0670">Pyruvate</keyword>
<dbReference type="GO" id="GO:0019277">
    <property type="term" value="P:UDP-N-acetylgalactosamine biosynthetic process"/>
    <property type="evidence" value="ECO:0007669"/>
    <property type="project" value="InterPro"/>
</dbReference>
<evidence type="ECO:0000256" key="6">
    <source>
        <dbReference type="ARBA" id="ARBA00022960"/>
    </source>
</evidence>
<comment type="catalytic activity">
    <reaction evidence="12 13">
        <text>phosphoenolpyruvate + UDP-N-acetyl-alpha-D-glucosamine = UDP-N-acetyl-3-O-(1-carboxyvinyl)-alpha-D-glucosamine + phosphate</text>
        <dbReference type="Rhea" id="RHEA:18681"/>
        <dbReference type="ChEBI" id="CHEBI:43474"/>
        <dbReference type="ChEBI" id="CHEBI:57705"/>
        <dbReference type="ChEBI" id="CHEBI:58702"/>
        <dbReference type="ChEBI" id="CHEBI:68483"/>
        <dbReference type="EC" id="2.5.1.7"/>
    </reaction>
</comment>
<dbReference type="OrthoDB" id="9803760at2"/>
<evidence type="ECO:0000256" key="4">
    <source>
        <dbReference type="ARBA" id="ARBA00022618"/>
    </source>
</evidence>
<dbReference type="UniPathway" id="UPA00219"/>
<dbReference type="AlphaFoldDB" id="A0A844LWS6"/>
<dbReference type="GO" id="GO:0005737">
    <property type="term" value="C:cytoplasm"/>
    <property type="evidence" value="ECO:0007669"/>
    <property type="project" value="UniProtKB-SubCell"/>
</dbReference>
<keyword evidence="7 13" id="KW-0573">Peptidoglycan synthesis</keyword>
<dbReference type="GO" id="GO:0071555">
    <property type="term" value="P:cell wall organization"/>
    <property type="evidence" value="ECO:0007669"/>
    <property type="project" value="UniProtKB-KW"/>
</dbReference>
<dbReference type="InterPro" id="IPR005750">
    <property type="entry name" value="UDP_GlcNAc_COvinyl_MurA"/>
</dbReference>
<feature type="active site" description="Proton donor" evidence="13">
    <location>
        <position position="116"/>
    </location>
</feature>
<feature type="binding site" evidence="13">
    <location>
        <position position="307"/>
    </location>
    <ligand>
        <name>UDP-N-acetyl-alpha-D-glucosamine</name>
        <dbReference type="ChEBI" id="CHEBI:57705"/>
    </ligand>
</feature>
<feature type="binding site" evidence="13">
    <location>
        <position position="329"/>
    </location>
    <ligand>
        <name>UDP-N-acetyl-alpha-D-glucosamine</name>
        <dbReference type="ChEBI" id="CHEBI:57705"/>
    </ligand>
</feature>
<proteinExistence type="inferred from homology"/>
<keyword evidence="9 13" id="KW-0961">Cell wall biogenesis/degradation</keyword>
<keyword evidence="3 13" id="KW-0963">Cytoplasm</keyword>
<evidence type="ECO:0000259" key="14">
    <source>
        <dbReference type="Pfam" id="PF00275"/>
    </source>
</evidence>
<dbReference type="Gene3D" id="3.65.10.10">
    <property type="entry name" value="Enolpyruvate transferase domain"/>
    <property type="match status" value="2"/>
</dbReference>
<dbReference type="NCBIfam" id="TIGR01072">
    <property type="entry name" value="murA"/>
    <property type="match status" value="1"/>
</dbReference>
<evidence type="ECO:0000256" key="1">
    <source>
        <dbReference type="ARBA" id="ARBA00004496"/>
    </source>
</evidence>
<keyword evidence="4 13" id="KW-0132">Cell division</keyword>
<accession>A0A844LWS6</accession>
<keyword evidence="16" id="KW-1185">Reference proteome</keyword>
<comment type="caution">
    <text evidence="13">Lacks conserved residue(s) required for the propagation of feature annotation.</text>
</comment>
<feature type="binding site" evidence="13">
    <location>
        <begin position="22"/>
        <end position="23"/>
    </location>
    <ligand>
        <name>phosphoenolpyruvate</name>
        <dbReference type="ChEBI" id="CHEBI:58702"/>
    </ligand>
</feature>
<dbReference type="GO" id="GO:0009252">
    <property type="term" value="P:peptidoglycan biosynthetic process"/>
    <property type="evidence" value="ECO:0007669"/>
    <property type="project" value="UniProtKB-UniRule"/>
</dbReference>
<dbReference type="EMBL" id="WFKQ01000001">
    <property type="protein sequence ID" value="MUG31319.1"/>
    <property type="molecule type" value="Genomic_DNA"/>
</dbReference>
<protein>
    <recommendedName>
        <fullName evidence="13">UDP-N-acetylglucosamine 1-carboxyvinyltransferase</fullName>
        <ecNumber evidence="13">2.5.1.7</ecNumber>
    </recommendedName>
    <alternativeName>
        <fullName evidence="13">Enoylpyruvate transferase</fullName>
    </alternativeName>
    <alternativeName>
        <fullName evidence="13">UDP-N-acetylglucosamine enolpyruvyl transferase</fullName>
        <shortName evidence="13">EPT</shortName>
    </alternativeName>
</protein>
<dbReference type="InterPro" id="IPR050068">
    <property type="entry name" value="MurA_subfamily"/>
</dbReference>
<dbReference type="GO" id="GO:0008360">
    <property type="term" value="P:regulation of cell shape"/>
    <property type="evidence" value="ECO:0007669"/>
    <property type="project" value="UniProtKB-KW"/>
</dbReference>
<dbReference type="CDD" id="cd01555">
    <property type="entry name" value="UdpNAET"/>
    <property type="match status" value="1"/>
</dbReference>
<evidence type="ECO:0000256" key="7">
    <source>
        <dbReference type="ARBA" id="ARBA00022984"/>
    </source>
</evidence>
<evidence type="ECO:0000256" key="2">
    <source>
        <dbReference type="ARBA" id="ARBA00004752"/>
    </source>
</evidence>
<keyword evidence="6 13" id="KW-0133">Cell shape</keyword>
<dbReference type="Proteomes" id="UP000442109">
    <property type="component" value="Unassembled WGS sequence"/>
</dbReference>
<evidence type="ECO:0000313" key="16">
    <source>
        <dbReference type="Proteomes" id="UP000442109"/>
    </source>
</evidence>
<sequence length="432" mass="46087">MDQFLITGRSRIAGEVTISGAKNAALPLLAAMILAETPTTLNNVPSLQDVRTLIKLIAGLGIRIEKQGDTVTCDTSTIENYFAPYELVKTMRASILVLGPLLARFGEAEVSLPGGCAIGSRPVDQHLKAFKAMGAEITVENGYVKARAPEGGRLIGCEFSFDMVTVGGTENVLIAATLAKGTTVLENCAREPEVVDLANMLVAMGAKISGIGTATLTIEGVDSLQGCEYSVVPDRIETGSYLAGALMTEGDVTTKNTDPALLQPVLQKFEEMGAIITTGDDWIRAQMTGRPKPVDIRTQPHPGFPTDMQAQLMAVCCLAEGTSTISENIFENRYMHVPELKRMGADIQVDGHTAIIRGVDSFNAAPVMATDLRASMSLVMAAAAAEGETLIDRIYHIDRGYENVEEKLRGLGVNIERVNPVTDAAEADSLDD</sequence>
<comment type="pathway">
    <text evidence="2 13">Cell wall biogenesis; peptidoglycan biosynthesis.</text>
</comment>